<dbReference type="PANTHER" id="PTHR18964:SF149">
    <property type="entry name" value="BIFUNCTIONAL UDP-N-ACETYLGLUCOSAMINE 2-EPIMERASE_N-ACETYLMANNOSAMINE KINASE"/>
    <property type="match status" value="1"/>
</dbReference>
<evidence type="ECO:0000256" key="1">
    <source>
        <dbReference type="ARBA" id="ARBA00006479"/>
    </source>
</evidence>
<gene>
    <name evidence="3" type="ORF">GCM10010492_67750</name>
</gene>
<name>A0ABN0UPD6_9PSEU</name>
<evidence type="ECO:0000259" key="2">
    <source>
        <dbReference type="Pfam" id="PF12802"/>
    </source>
</evidence>
<proteinExistence type="inferred from homology"/>
<comment type="caution">
    <text evidence="3">The sequence shown here is derived from an EMBL/GenBank/DDBJ whole genome shotgun (WGS) entry which is preliminary data.</text>
</comment>
<evidence type="ECO:0000313" key="3">
    <source>
        <dbReference type="EMBL" id="GAA0257221.1"/>
    </source>
</evidence>
<dbReference type="CDD" id="cd23763">
    <property type="entry name" value="ASKHA_ATPase_ROK"/>
    <property type="match status" value="1"/>
</dbReference>
<organism evidence="3 4">
    <name type="scientific">Saccharothrix mutabilis subsp. mutabilis</name>
    <dbReference type="NCBI Taxonomy" id="66855"/>
    <lineage>
        <taxon>Bacteria</taxon>
        <taxon>Bacillati</taxon>
        <taxon>Actinomycetota</taxon>
        <taxon>Actinomycetes</taxon>
        <taxon>Pseudonocardiales</taxon>
        <taxon>Pseudonocardiaceae</taxon>
        <taxon>Saccharothrix</taxon>
    </lineage>
</organism>
<feature type="domain" description="HTH marR-type" evidence="2">
    <location>
        <begin position="8"/>
        <end position="53"/>
    </location>
</feature>
<protein>
    <submittedName>
        <fullName evidence="3">ROK family transcriptional regulator</fullName>
    </submittedName>
</protein>
<reference evidence="3 4" key="1">
    <citation type="journal article" date="2019" name="Int. J. Syst. Evol. Microbiol.">
        <title>The Global Catalogue of Microorganisms (GCM) 10K type strain sequencing project: providing services to taxonomists for standard genome sequencing and annotation.</title>
        <authorList>
            <consortium name="The Broad Institute Genomics Platform"/>
            <consortium name="The Broad Institute Genome Sequencing Center for Infectious Disease"/>
            <person name="Wu L."/>
            <person name="Ma J."/>
        </authorList>
    </citation>
    <scope>NUCLEOTIDE SEQUENCE [LARGE SCALE GENOMIC DNA]</scope>
    <source>
        <strain evidence="3 4">JCM 3380</strain>
    </source>
</reference>
<dbReference type="Pfam" id="PF00480">
    <property type="entry name" value="ROK"/>
    <property type="match status" value="1"/>
</dbReference>
<dbReference type="InterPro" id="IPR000600">
    <property type="entry name" value="ROK"/>
</dbReference>
<dbReference type="InterPro" id="IPR036388">
    <property type="entry name" value="WH-like_DNA-bd_sf"/>
</dbReference>
<keyword evidence="4" id="KW-1185">Reference proteome</keyword>
<dbReference type="Gene3D" id="3.30.420.40">
    <property type="match status" value="2"/>
</dbReference>
<comment type="similarity">
    <text evidence="1">Belongs to the ROK (NagC/XylR) family.</text>
</comment>
<dbReference type="SUPFAM" id="SSF53067">
    <property type="entry name" value="Actin-like ATPase domain"/>
    <property type="match status" value="1"/>
</dbReference>
<dbReference type="EMBL" id="BAAABU010000025">
    <property type="protein sequence ID" value="GAA0257221.1"/>
    <property type="molecule type" value="Genomic_DNA"/>
</dbReference>
<accession>A0ABN0UPD6</accession>
<dbReference type="InterPro" id="IPR000835">
    <property type="entry name" value="HTH_MarR-typ"/>
</dbReference>
<dbReference type="InterPro" id="IPR036390">
    <property type="entry name" value="WH_DNA-bd_sf"/>
</dbReference>
<dbReference type="Gene3D" id="1.10.10.10">
    <property type="entry name" value="Winged helix-like DNA-binding domain superfamily/Winged helix DNA-binding domain"/>
    <property type="match status" value="1"/>
</dbReference>
<dbReference type="Pfam" id="PF12802">
    <property type="entry name" value="MarR_2"/>
    <property type="match status" value="1"/>
</dbReference>
<sequence>MLRRINATAVLNALRDADGQTATVSDLVVATGLSRPAVTRALTSLAEAGIAEFSGTTEHHIGRPAQRARFRAELGHVAGIDIGPHKVLVMVADLAGTVLAQRQAATPAGHTGDGMVRLLRTTLTGVAAEAGITPTDLWSVAVGTPGIVDHERGEVVLAPSIPGWSSLPIIAELRDWLGCPVAIENDVNLAVVAERWRGDDGDNLLFVQWGERIGTGMVIDDKPYRGASSAAGELGFIDLVTDLDDEPKPPADGLGAFERLVGAGEILRLGMARCDQPLRDRLAETGDIAVLFDAAAAGDEAAVSVVDTIATRFARGLAVQLLIMDPRCVIVGGGVSRAGDVLFDAVRKRLGRQLLVPADLRVSALGVNNVALGAVRMALDAVEERLTALL</sequence>
<dbReference type="InterPro" id="IPR043129">
    <property type="entry name" value="ATPase_NBD"/>
</dbReference>
<evidence type="ECO:0000313" key="4">
    <source>
        <dbReference type="Proteomes" id="UP001500416"/>
    </source>
</evidence>
<dbReference type="SUPFAM" id="SSF46785">
    <property type="entry name" value="Winged helix' DNA-binding domain"/>
    <property type="match status" value="1"/>
</dbReference>
<dbReference type="PANTHER" id="PTHR18964">
    <property type="entry name" value="ROK (REPRESSOR, ORF, KINASE) FAMILY"/>
    <property type="match status" value="1"/>
</dbReference>
<dbReference type="Proteomes" id="UP001500416">
    <property type="component" value="Unassembled WGS sequence"/>
</dbReference>